<evidence type="ECO:0000313" key="4">
    <source>
        <dbReference type="Proteomes" id="UP001445335"/>
    </source>
</evidence>
<evidence type="ECO:0000259" key="2">
    <source>
        <dbReference type="Pfam" id="PF00487"/>
    </source>
</evidence>
<feature type="transmembrane region" description="Helical" evidence="1">
    <location>
        <begin position="278"/>
        <end position="301"/>
    </location>
</feature>
<proteinExistence type="predicted"/>
<dbReference type="AlphaFoldDB" id="A0AAW1S9E3"/>
<dbReference type="InterPro" id="IPR012171">
    <property type="entry name" value="Fatty_acid_desaturase"/>
</dbReference>
<reference evidence="3 4" key="1">
    <citation type="journal article" date="2024" name="Nat. Commun.">
        <title>Phylogenomics reveals the evolutionary origins of lichenization in chlorophyte algae.</title>
        <authorList>
            <person name="Puginier C."/>
            <person name="Libourel C."/>
            <person name="Otte J."/>
            <person name="Skaloud P."/>
            <person name="Haon M."/>
            <person name="Grisel S."/>
            <person name="Petersen M."/>
            <person name="Berrin J.G."/>
            <person name="Delaux P.M."/>
            <person name="Dal Grande F."/>
            <person name="Keller J."/>
        </authorList>
    </citation>
    <scope>NUCLEOTIDE SEQUENCE [LARGE SCALE GENOMIC DNA]</scope>
    <source>
        <strain evidence="3 4">SAG 245.80</strain>
    </source>
</reference>
<sequence length="447" mass="50437">MVAAMLRGSCSAQVCAQQQHLSGAASRGAPLTGCRLLARGVRAVQLQPRSARLATSELRALAFEPVAPVADRMESSVAQLDAQQRAALAEELGYRTFGSELPEDVSLGDVIQSLPKSVFELNMWRAWGAVATTAASVVLSVYLIAISPWYLLPLAWAFAGTAWTGLIVIGHDCGHRSFSKNKLLEDIVGTLTFMPLIYPFEPWRLEHRYHHAHTNMLVEDTAWQPVPKAEADKWGPMQSFVYKTLLGSPLKLWSSVGHWLIWHFNLGRYTEKQRPRVLVSLAAVAAFMCMGFPAIVALSGWAGLAKFWLMPWLGYHFWLSTFTVVHHTAAHIPFKPAGEWNAAKAQLSGTVHCDFPRWVEFLCHDINVHVPHHISTKIPWYNLRAATDSLRANWGQYMTEAKWNPRMMKTIFTELHLYDEDKNYVPFDFKKEEPFWAFQRRVLPSAT</sequence>
<dbReference type="Proteomes" id="UP001445335">
    <property type="component" value="Unassembled WGS sequence"/>
</dbReference>
<gene>
    <name evidence="3" type="ORF">WJX81_005821</name>
</gene>
<dbReference type="PANTHER" id="PTHR32100">
    <property type="entry name" value="OMEGA-6 FATTY ACID DESATURASE, CHLOROPLASTIC"/>
    <property type="match status" value="1"/>
</dbReference>
<dbReference type="Pfam" id="PF00487">
    <property type="entry name" value="FA_desaturase"/>
    <property type="match status" value="1"/>
</dbReference>
<accession>A0AAW1S9E3</accession>
<dbReference type="CDD" id="cd03507">
    <property type="entry name" value="Delta12-FADS-like"/>
    <property type="match status" value="1"/>
</dbReference>
<name>A0AAW1S9E3_9CHLO</name>
<dbReference type="GO" id="GO:0006629">
    <property type="term" value="P:lipid metabolic process"/>
    <property type="evidence" value="ECO:0007669"/>
    <property type="project" value="InterPro"/>
</dbReference>
<feature type="domain" description="Fatty acid desaturase" evidence="2">
    <location>
        <begin position="148"/>
        <end position="397"/>
    </location>
</feature>
<comment type="caution">
    <text evidence="3">The sequence shown here is derived from an EMBL/GenBank/DDBJ whole genome shotgun (WGS) entry which is preliminary data.</text>
</comment>
<keyword evidence="1" id="KW-1133">Transmembrane helix</keyword>
<dbReference type="InterPro" id="IPR005804">
    <property type="entry name" value="FA_desaturase_dom"/>
</dbReference>
<protein>
    <recommendedName>
        <fullName evidence="2">Fatty acid desaturase domain-containing protein</fullName>
    </recommendedName>
</protein>
<organism evidence="3 4">
    <name type="scientific">Elliptochloris bilobata</name>
    <dbReference type="NCBI Taxonomy" id="381761"/>
    <lineage>
        <taxon>Eukaryota</taxon>
        <taxon>Viridiplantae</taxon>
        <taxon>Chlorophyta</taxon>
        <taxon>core chlorophytes</taxon>
        <taxon>Trebouxiophyceae</taxon>
        <taxon>Trebouxiophyceae incertae sedis</taxon>
        <taxon>Elliptochloris clade</taxon>
        <taxon>Elliptochloris</taxon>
    </lineage>
</organism>
<evidence type="ECO:0000313" key="3">
    <source>
        <dbReference type="EMBL" id="KAK9842043.1"/>
    </source>
</evidence>
<keyword evidence="4" id="KW-1185">Reference proteome</keyword>
<evidence type="ECO:0000256" key="1">
    <source>
        <dbReference type="SAM" id="Phobius"/>
    </source>
</evidence>
<dbReference type="GO" id="GO:0016491">
    <property type="term" value="F:oxidoreductase activity"/>
    <property type="evidence" value="ECO:0007669"/>
    <property type="project" value="InterPro"/>
</dbReference>
<keyword evidence="1" id="KW-0472">Membrane</keyword>
<keyword evidence="1" id="KW-0812">Transmembrane</keyword>
<dbReference type="EMBL" id="JALJOU010000009">
    <property type="protein sequence ID" value="KAK9842043.1"/>
    <property type="molecule type" value="Genomic_DNA"/>
</dbReference>
<feature type="transmembrane region" description="Helical" evidence="1">
    <location>
        <begin position="151"/>
        <end position="171"/>
    </location>
</feature>
<feature type="transmembrane region" description="Helical" evidence="1">
    <location>
        <begin position="126"/>
        <end position="145"/>
    </location>
</feature>